<gene>
    <name evidence="7" type="ORF">HAX54_001749</name>
</gene>
<comment type="caution">
    <text evidence="7">The sequence shown here is derived from an EMBL/GenBank/DDBJ whole genome shotgun (WGS) entry which is preliminary data.</text>
</comment>
<dbReference type="EMBL" id="JACEIK010000107">
    <property type="protein sequence ID" value="MCD7449833.1"/>
    <property type="molecule type" value="Genomic_DNA"/>
</dbReference>
<organism evidence="7 8">
    <name type="scientific">Datura stramonium</name>
    <name type="common">Jimsonweed</name>
    <name type="synonym">Common thornapple</name>
    <dbReference type="NCBI Taxonomy" id="4076"/>
    <lineage>
        <taxon>Eukaryota</taxon>
        <taxon>Viridiplantae</taxon>
        <taxon>Streptophyta</taxon>
        <taxon>Embryophyta</taxon>
        <taxon>Tracheophyta</taxon>
        <taxon>Spermatophyta</taxon>
        <taxon>Magnoliopsida</taxon>
        <taxon>eudicotyledons</taxon>
        <taxon>Gunneridae</taxon>
        <taxon>Pentapetalae</taxon>
        <taxon>asterids</taxon>
        <taxon>lamiids</taxon>
        <taxon>Solanales</taxon>
        <taxon>Solanaceae</taxon>
        <taxon>Solanoideae</taxon>
        <taxon>Datureae</taxon>
        <taxon>Datura</taxon>
    </lineage>
</organism>
<evidence type="ECO:0000256" key="5">
    <source>
        <dbReference type="ARBA" id="ARBA00022679"/>
    </source>
</evidence>
<evidence type="ECO:0000313" key="7">
    <source>
        <dbReference type="EMBL" id="MCD7449833.1"/>
    </source>
</evidence>
<protein>
    <recommendedName>
        <fullName evidence="6">Hexosyltransferase</fullName>
        <ecNumber evidence="6">2.4.1.-</ecNumber>
    </recommendedName>
</protein>
<keyword evidence="4" id="KW-0328">Glycosyltransferase</keyword>
<comment type="similarity">
    <text evidence="3 6">Belongs to the glycosyltransferase 8 family.</text>
</comment>
<sequence length="361" mass="41215">MEGGLSVSSSTSLYSGLKGYWRRRRRGYERLNGSGRRTKNRIEYLSGEGSRRKRRRFWKINLKPKLKLKLNLKLRRFRRRNLLLNMRDAGISGFDSGFGMRQLKEYDEKVLVEIYKSMVMAQGQLIPCDAAGTAAGAAKFGTQIMCQPSDCSSSTDRANMKEFDSPVHVVITLDTLYLRGSIAAVESILANCRCRENVFFHFYSQDTNLKSSSMTFSSCGKRTYGEQTIGTPEYCYINFKLYFTESFWSDPTFSGVFDGRSPCYFNTGVMVIDLKKWRQVGYTKQIEKWMNIQKINRIYELGSMPPYLLLFAGNITPIDHKWNRHGLGSDKITAGTVTWTAFRRVSSTGAAPASPDNQFHE</sequence>
<evidence type="ECO:0000256" key="4">
    <source>
        <dbReference type="ARBA" id="ARBA00022676"/>
    </source>
</evidence>
<name>A0ABS8RTF2_DATST</name>
<evidence type="ECO:0000256" key="2">
    <source>
        <dbReference type="ARBA" id="ARBA00004877"/>
    </source>
</evidence>
<proteinExistence type="inferred from homology"/>
<dbReference type="Pfam" id="PF01501">
    <property type="entry name" value="Glyco_transf_8"/>
    <property type="match status" value="1"/>
</dbReference>
<comment type="subcellular location">
    <subcellularLocation>
        <location evidence="1">Membrane</location>
        <topology evidence="1">Single-pass type II membrane protein</topology>
    </subcellularLocation>
</comment>
<evidence type="ECO:0000256" key="3">
    <source>
        <dbReference type="ARBA" id="ARBA00006351"/>
    </source>
</evidence>
<dbReference type="PANTHER" id="PTHR13778:SF48">
    <property type="entry name" value="GALACTURONOSYLTRANSFERASE-LIKE 7-RELATED"/>
    <property type="match status" value="1"/>
</dbReference>
<dbReference type="InterPro" id="IPR050748">
    <property type="entry name" value="Glycosyltrans_8_dom-fam"/>
</dbReference>
<evidence type="ECO:0000313" key="8">
    <source>
        <dbReference type="Proteomes" id="UP000823775"/>
    </source>
</evidence>
<dbReference type="Proteomes" id="UP000823775">
    <property type="component" value="Unassembled WGS sequence"/>
</dbReference>
<keyword evidence="5" id="KW-0808">Transferase</keyword>
<dbReference type="InterPro" id="IPR002495">
    <property type="entry name" value="Glyco_trans_8"/>
</dbReference>
<dbReference type="Gene3D" id="3.90.550.10">
    <property type="entry name" value="Spore Coat Polysaccharide Biosynthesis Protein SpsA, Chain A"/>
    <property type="match status" value="1"/>
</dbReference>
<dbReference type="PANTHER" id="PTHR13778">
    <property type="entry name" value="GLYCOSYLTRANSFERASE 8 DOMAIN-CONTAINING PROTEIN"/>
    <property type="match status" value="1"/>
</dbReference>
<dbReference type="InterPro" id="IPR029044">
    <property type="entry name" value="Nucleotide-diphossugar_trans"/>
</dbReference>
<dbReference type="EC" id="2.4.1.-" evidence="6"/>
<dbReference type="SUPFAM" id="SSF53448">
    <property type="entry name" value="Nucleotide-diphospho-sugar transferases"/>
    <property type="match status" value="1"/>
</dbReference>
<accession>A0ABS8RTF2</accession>
<keyword evidence="8" id="KW-1185">Reference proteome</keyword>
<evidence type="ECO:0000256" key="6">
    <source>
        <dbReference type="RuleBase" id="RU362027"/>
    </source>
</evidence>
<comment type="pathway">
    <text evidence="2">Glycan metabolism; pectin biosynthesis.</text>
</comment>
<reference evidence="7 8" key="1">
    <citation type="journal article" date="2021" name="BMC Genomics">
        <title>Datura genome reveals duplications of psychoactive alkaloid biosynthetic genes and high mutation rate following tissue culture.</title>
        <authorList>
            <person name="Rajewski A."/>
            <person name="Carter-House D."/>
            <person name="Stajich J."/>
            <person name="Litt A."/>
        </authorList>
    </citation>
    <scope>NUCLEOTIDE SEQUENCE [LARGE SCALE GENOMIC DNA]</scope>
    <source>
        <strain evidence="7">AR-01</strain>
    </source>
</reference>
<evidence type="ECO:0000256" key="1">
    <source>
        <dbReference type="ARBA" id="ARBA00004606"/>
    </source>
</evidence>